<dbReference type="InterPro" id="IPR050882">
    <property type="entry name" value="Prepilin_peptidase/N-MTase"/>
</dbReference>
<feature type="transmembrane region" description="Helical" evidence="7">
    <location>
        <begin position="270"/>
        <end position="289"/>
    </location>
</feature>
<comment type="caution">
    <text evidence="10">The sequence shown here is derived from an EMBL/GenBank/DDBJ whole genome shotgun (WGS) entry which is preliminary data.</text>
</comment>
<feature type="transmembrane region" description="Helical" evidence="7">
    <location>
        <begin position="116"/>
        <end position="135"/>
    </location>
</feature>
<feature type="transmembrane region" description="Helical" evidence="7">
    <location>
        <begin position="216"/>
        <end position="246"/>
    </location>
</feature>
<evidence type="ECO:0000313" key="10">
    <source>
        <dbReference type="EMBL" id="MDG3003641.1"/>
    </source>
</evidence>
<feature type="transmembrane region" description="Helical" evidence="7">
    <location>
        <begin position="177"/>
        <end position="196"/>
    </location>
</feature>
<comment type="similarity">
    <text evidence="2">Belongs to the peptidase A24 family.</text>
</comment>
<comment type="subcellular location">
    <subcellularLocation>
        <location evidence="1">Cell membrane</location>
        <topology evidence="1">Multi-pass membrane protein</topology>
    </subcellularLocation>
</comment>
<gene>
    <name evidence="10" type="ORF">PZE19_07665</name>
</gene>
<dbReference type="Gene3D" id="1.20.120.1220">
    <property type="match status" value="1"/>
</dbReference>
<keyword evidence="5 7" id="KW-1133">Transmembrane helix</keyword>
<evidence type="ECO:0000256" key="6">
    <source>
        <dbReference type="ARBA" id="ARBA00023136"/>
    </source>
</evidence>
<evidence type="ECO:0000259" key="8">
    <source>
        <dbReference type="Pfam" id="PF01478"/>
    </source>
</evidence>
<reference evidence="10 11" key="1">
    <citation type="submission" date="2023-03" db="EMBL/GenBank/DDBJ databases">
        <title>Paludisphaera mucosa sp. nov. a novel planctomycete from northern fen.</title>
        <authorList>
            <person name="Ivanova A."/>
        </authorList>
    </citation>
    <scope>NUCLEOTIDE SEQUENCE [LARGE SCALE GENOMIC DNA]</scope>
    <source>
        <strain evidence="10 11">Pla2</strain>
    </source>
</reference>
<evidence type="ECO:0000256" key="1">
    <source>
        <dbReference type="ARBA" id="ARBA00004651"/>
    </source>
</evidence>
<dbReference type="EMBL" id="JARRAG010000001">
    <property type="protein sequence ID" value="MDG3003641.1"/>
    <property type="molecule type" value="Genomic_DNA"/>
</dbReference>
<dbReference type="InterPro" id="IPR010627">
    <property type="entry name" value="Prepilin_pept_A24_N"/>
</dbReference>
<evidence type="ECO:0000313" key="11">
    <source>
        <dbReference type="Proteomes" id="UP001216907"/>
    </source>
</evidence>
<protein>
    <submittedName>
        <fullName evidence="10">Prepilin peptidase</fullName>
    </submittedName>
</protein>
<evidence type="ECO:0000256" key="5">
    <source>
        <dbReference type="ARBA" id="ARBA00022989"/>
    </source>
</evidence>
<dbReference type="Pfam" id="PF06750">
    <property type="entry name" value="A24_N_bact"/>
    <property type="match status" value="1"/>
</dbReference>
<evidence type="ECO:0000256" key="3">
    <source>
        <dbReference type="ARBA" id="ARBA00022475"/>
    </source>
</evidence>
<evidence type="ECO:0000259" key="9">
    <source>
        <dbReference type="Pfam" id="PF06750"/>
    </source>
</evidence>
<dbReference type="RefSeq" id="WP_277859991.1">
    <property type="nucleotide sequence ID" value="NZ_JARRAG010000001.1"/>
</dbReference>
<dbReference type="PANTHER" id="PTHR30487:SF0">
    <property type="entry name" value="PREPILIN LEADER PEPTIDASE_N-METHYLTRANSFERASE-RELATED"/>
    <property type="match status" value="1"/>
</dbReference>
<dbReference type="PANTHER" id="PTHR30487">
    <property type="entry name" value="TYPE 4 PREPILIN-LIKE PROTEINS LEADER PEPTIDE-PROCESSING ENZYME"/>
    <property type="match status" value="1"/>
</dbReference>
<proteinExistence type="inferred from homology"/>
<feature type="transmembrane region" description="Helical" evidence="7">
    <location>
        <begin position="6"/>
        <end position="30"/>
    </location>
</feature>
<keyword evidence="4 7" id="KW-0812">Transmembrane</keyword>
<dbReference type="Proteomes" id="UP001216907">
    <property type="component" value="Unassembled WGS sequence"/>
</dbReference>
<evidence type="ECO:0000256" key="2">
    <source>
        <dbReference type="ARBA" id="ARBA00005801"/>
    </source>
</evidence>
<feature type="transmembrane region" description="Helical" evidence="7">
    <location>
        <begin position="82"/>
        <end position="104"/>
    </location>
</feature>
<keyword evidence="6 7" id="KW-0472">Membrane</keyword>
<name>A0ABT6F834_9BACT</name>
<keyword evidence="3" id="KW-1003">Cell membrane</keyword>
<feature type="transmembrane region" description="Helical" evidence="7">
    <location>
        <begin position="147"/>
        <end position="165"/>
    </location>
</feature>
<dbReference type="Pfam" id="PF01478">
    <property type="entry name" value="Peptidase_A24"/>
    <property type="match status" value="1"/>
</dbReference>
<organism evidence="10 11">
    <name type="scientific">Paludisphaera mucosa</name>
    <dbReference type="NCBI Taxonomy" id="3030827"/>
    <lineage>
        <taxon>Bacteria</taxon>
        <taxon>Pseudomonadati</taxon>
        <taxon>Planctomycetota</taxon>
        <taxon>Planctomycetia</taxon>
        <taxon>Isosphaerales</taxon>
        <taxon>Isosphaeraceae</taxon>
        <taxon>Paludisphaera</taxon>
    </lineage>
</organism>
<dbReference type="InterPro" id="IPR000045">
    <property type="entry name" value="Prepilin_IV_endopep_pep"/>
</dbReference>
<evidence type="ECO:0000256" key="7">
    <source>
        <dbReference type="SAM" id="Phobius"/>
    </source>
</evidence>
<evidence type="ECO:0000256" key="4">
    <source>
        <dbReference type="ARBA" id="ARBA00022692"/>
    </source>
</evidence>
<feature type="domain" description="Prepilin type IV endopeptidase peptidase" evidence="8">
    <location>
        <begin position="125"/>
        <end position="244"/>
    </location>
</feature>
<sequence>MFVSWPLLAFLGFGVFCVGTVVGSFLNVCIYRIPWQKSVIWPASHCPRCYGAISTSDNVPIVGWLALRGECRMCGLPISARYPLIEALVGLLFLALYVVDVLLATREGFGQIPVSSLAVLAYHALLVALLVAATFIDYDLLIIPDEVTVTGMVLGIALGAAFPWIRPEPAAAATHLGGLGVGILGLLAGAGLTAGVRSSFSFLLRREAMGFGDVTLMAMIGAFLGWQAAVLTFFLFPFFGLAHALWKLTLYVGKRLAGAESSSADREIPAGPYLSMAAAFLLFSWRWLWPLWAKNLFEMLHAIFWWMLGVNVGPLN</sequence>
<feature type="domain" description="Prepilin peptidase A24 N-terminal" evidence="9">
    <location>
        <begin position="18"/>
        <end position="98"/>
    </location>
</feature>
<accession>A0ABT6F834</accession>
<keyword evidence="11" id="KW-1185">Reference proteome</keyword>